<sequence>MNYNKEYHRNGIVQFDAAKELIRLLPTKVGRLLDVGCGSGKVAHLIYDHSSPQTMVAIDVSSEMLEQALRLYPDSPIDFVHADIVNYASEEGFDVITSNSSFQWYQDYDAALSAIRTALKPDGMFVLQTPYKKDWCPQVSNLMSEFFRDFYPQLGQDFRMVCMHLEHEREYREMFESRGFSVISMMPKEFEYSFSGEEFRQFFMSGAYKVYTSEKSYSLPIPPAFAADLENFIDETVRSQQCIEVSISRILACFGRDD</sequence>
<comment type="caution">
    <text evidence="1">The sequence shown here is derived from an EMBL/GenBank/DDBJ whole genome shotgun (WGS) entry which is preliminary data.</text>
</comment>
<accession>A0A2A2MKM3</accession>
<dbReference type="CDD" id="cd02440">
    <property type="entry name" value="AdoMet_MTases"/>
    <property type="match status" value="1"/>
</dbReference>
<dbReference type="PANTHER" id="PTHR43861">
    <property type="entry name" value="TRANS-ACONITATE 2-METHYLTRANSFERASE-RELATED"/>
    <property type="match status" value="1"/>
</dbReference>
<dbReference type="EMBL" id="JXXR01000022">
    <property type="protein sequence ID" value="KJY68450.1"/>
    <property type="molecule type" value="Genomic_DNA"/>
</dbReference>
<dbReference type="Gene3D" id="3.40.50.150">
    <property type="entry name" value="Vaccinia Virus protein VP39"/>
    <property type="match status" value="1"/>
</dbReference>
<evidence type="ECO:0000313" key="1">
    <source>
        <dbReference type="EMBL" id="KJY68450.1"/>
    </source>
</evidence>
<keyword evidence="1" id="KW-0808">Transferase</keyword>
<dbReference type="InterPro" id="IPR029063">
    <property type="entry name" value="SAM-dependent_MTases_sf"/>
</dbReference>
<dbReference type="SUPFAM" id="SSF53335">
    <property type="entry name" value="S-adenosyl-L-methionine-dependent methyltransferases"/>
    <property type="match status" value="1"/>
</dbReference>
<dbReference type="Pfam" id="PF13489">
    <property type="entry name" value="Methyltransf_23"/>
    <property type="match status" value="1"/>
</dbReference>
<dbReference type="GO" id="GO:0008168">
    <property type="term" value="F:methyltransferase activity"/>
    <property type="evidence" value="ECO:0007669"/>
    <property type="project" value="UniProtKB-KW"/>
</dbReference>
<dbReference type="GO" id="GO:0032259">
    <property type="term" value="P:methylation"/>
    <property type="evidence" value="ECO:0007669"/>
    <property type="project" value="UniProtKB-KW"/>
</dbReference>
<dbReference type="AlphaFoldDB" id="A0A2A2MKM3"/>
<name>A0A2A2MKM3_9VIBR</name>
<gene>
    <name evidence="1" type="ORF">TW71_20455</name>
</gene>
<keyword evidence="1" id="KW-0489">Methyltransferase</keyword>
<proteinExistence type="predicted"/>
<organism evidence="1">
    <name type="scientific">Vibrio coralliilyticus</name>
    <dbReference type="NCBI Taxonomy" id="190893"/>
    <lineage>
        <taxon>Bacteria</taxon>
        <taxon>Pseudomonadati</taxon>
        <taxon>Pseudomonadota</taxon>
        <taxon>Gammaproteobacteria</taxon>
        <taxon>Vibrionales</taxon>
        <taxon>Vibrionaceae</taxon>
        <taxon>Vibrio</taxon>
    </lineage>
</organism>
<protein>
    <submittedName>
        <fullName evidence="1">Methyltransferase</fullName>
    </submittedName>
</protein>
<dbReference type="RefSeq" id="WP_045987104.1">
    <property type="nucleotide sequence ID" value="NZ_CP063051.1"/>
</dbReference>
<dbReference type="PANTHER" id="PTHR43861:SF1">
    <property type="entry name" value="TRANS-ACONITATE 2-METHYLTRANSFERASE"/>
    <property type="match status" value="1"/>
</dbReference>
<reference evidence="1" key="1">
    <citation type="journal article" date="2015" name="BMC Genomics">
        <title>Genome mining reveals unlocked bioactive potential of marine Gram-negative bacteria.</title>
        <authorList>
            <person name="Machado H."/>
            <person name="Sonnenschein E.C."/>
            <person name="Melchiorsen J."/>
            <person name="Gram L."/>
        </authorList>
    </citation>
    <scope>NUCLEOTIDE SEQUENCE</scope>
    <source>
        <strain evidence="1">S2052</strain>
    </source>
</reference>